<evidence type="ECO:0000256" key="7">
    <source>
        <dbReference type="ARBA" id="ARBA00023121"/>
    </source>
</evidence>
<evidence type="ECO:0000259" key="12">
    <source>
        <dbReference type="PROSITE" id="PS50866"/>
    </source>
</evidence>
<evidence type="ECO:0008006" key="15">
    <source>
        <dbReference type="Google" id="ProtNLM"/>
    </source>
</evidence>
<feature type="compositionally biased region" description="Basic and acidic residues" evidence="10">
    <location>
        <begin position="56"/>
        <end position="75"/>
    </location>
</feature>
<evidence type="ECO:0000256" key="5">
    <source>
        <dbReference type="ARBA" id="ARBA00022490"/>
    </source>
</evidence>
<dbReference type="InterPro" id="IPR044834">
    <property type="entry name" value="PATL"/>
</dbReference>
<dbReference type="InterPro" id="IPR036865">
    <property type="entry name" value="CRAL-TRIO_dom_sf"/>
</dbReference>
<dbReference type="InterPro" id="IPR056794">
    <property type="entry name" value="PATL1-6_C_GOLD"/>
</dbReference>
<dbReference type="Pfam" id="PF00650">
    <property type="entry name" value="CRAL_TRIO"/>
    <property type="match status" value="1"/>
</dbReference>
<evidence type="ECO:0000313" key="13">
    <source>
        <dbReference type="EMBL" id="CAL0334486.1"/>
    </source>
</evidence>
<evidence type="ECO:0000259" key="11">
    <source>
        <dbReference type="PROSITE" id="PS50191"/>
    </source>
</evidence>
<organism evidence="13 14">
    <name type="scientific">Lupinus luteus</name>
    <name type="common">European yellow lupine</name>
    <dbReference type="NCBI Taxonomy" id="3873"/>
    <lineage>
        <taxon>Eukaryota</taxon>
        <taxon>Viridiplantae</taxon>
        <taxon>Streptophyta</taxon>
        <taxon>Embryophyta</taxon>
        <taxon>Tracheophyta</taxon>
        <taxon>Spermatophyta</taxon>
        <taxon>Magnoliopsida</taxon>
        <taxon>eudicotyledons</taxon>
        <taxon>Gunneridae</taxon>
        <taxon>Pentapetalae</taxon>
        <taxon>rosids</taxon>
        <taxon>fabids</taxon>
        <taxon>Fabales</taxon>
        <taxon>Fabaceae</taxon>
        <taxon>Papilionoideae</taxon>
        <taxon>50 kb inversion clade</taxon>
        <taxon>genistoids sensu lato</taxon>
        <taxon>core genistoids</taxon>
        <taxon>Genisteae</taxon>
        <taxon>Lupinus</taxon>
    </lineage>
</organism>
<feature type="domain" description="CRAL-TRIO" evidence="11">
    <location>
        <begin position="352"/>
        <end position="525"/>
    </location>
</feature>
<evidence type="ECO:0000256" key="3">
    <source>
        <dbReference type="ARBA" id="ARBA00007155"/>
    </source>
</evidence>
<evidence type="ECO:0000256" key="10">
    <source>
        <dbReference type="SAM" id="MobiDB-lite"/>
    </source>
</evidence>
<dbReference type="PROSITE" id="PS50866">
    <property type="entry name" value="GOLD"/>
    <property type="match status" value="1"/>
</dbReference>
<comment type="caution">
    <text evidence="13">The sequence shown here is derived from an EMBL/GenBank/DDBJ whole genome shotgun (WGS) entry which is preliminary data.</text>
</comment>
<dbReference type="SMART" id="SM01100">
    <property type="entry name" value="CRAL_TRIO_N"/>
    <property type="match status" value="1"/>
</dbReference>
<dbReference type="InterPro" id="IPR001251">
    <property type="entry name" value="CRAL-TRIO_dom"/>
</dbReference>
<keyword evidence="8" id="KW-0472">Membrane</keyword>
<comment type="subcellular location">
    <subcellularLocation>
        <location evidence="2">Cytoplasm</location>
    </subcellularLocation>
    <subcellularLocation>
        <location evidence="1">Membrane</location>
    </subcellularLocation>
</comment>
<dbReference type="PROSITE" id="PS50191">
    <property type="entry name" value="CRAL_TRIO"/>
    <property type="match status" value="1"/>
</dbReference>
<dbReference type="SMART" id="SM00516">
    <property type="entry name" value="SEC14"/>
    <property type="match status" value="1"/>
</dbReference>
<accession>A0AAV1YM77</accession>
<keyword evidence="4" id="KW-0813">Transport</keyword>
<dbReference type="Pfam" id="PF03765">
    <property type="entry name" value="CRAL_TRIO_N"/>
    <property type="match status" value="1"/>
</dbReference>
<keyword evidence="9" id="KW-0131">Cell cycle</keyword>
<feature type="region of interest" description="Disordered" evidence="10">
    <location>
        <begin position="41"/>
        <end position="75"/>
    </location>
</feature>
<evidence type="ECO:0000313" key="14">
    <source>
        <dbReference type="Proteomes" id="UP001497480"/>
    </source>
</evidence>
<dbReference type="PANTHER" id="PTHR45932">
    <property type="entry name" value="PATELLIN-1"/>
    <property type="match status" value="1"/>
</dbReference>
<comment type="similarity">
    <text evidence="3">Belongs to the patellin family.</text>
</comment>
<keyword evidence="6" id="KW-0132">Cell division</keyword>
<gene>
    <name evidence="13" type="ORF">LLUT_LOCUS35546</name>
</gene>
<dbReference type="GO" id="GO:0051301">
    <property type="term" value="P:cell division"/>
    <property type="evidence" value="ECO:0007669"/>
    <property type="project" value="UniProtKB-KW"/>
</dbReference>
<dbReference type="InterPro" id="IPR009038">
    <property type="entry name" value="GOLD_dom"/>
</dbReference>
<keyword evidence="14" id="KW-1185">Reference proteome</keyword>
<dbReference type="PANTHER" id="PTHR45932:SF2">
    <property type="entry name" value="PATELLIN-4"/>
    <property type="match status" value="1"/>
</dbReference>
<dbReference type="SUPFAM" id="SSF52087">
    <property type="entry name" value="CRAL/TRIO domain"/>
    <property type="match status" value="1"/>
</dbReference>
<evidence type="ECO:0000256" key="9">
    <source>
        <dbReference type="ARBA" id="ARBA00023306"/>
    </source>
</evidence>
<sequence>MTAEVVAEVKAQEGTQKVEVPVAAKVEEPQKVVAQEENVVVVEGDVKEPEDEEESKPETSEKSPPYKEESNFLSDLKEFERKALNEFKTKLEEAILGNKLYEIQEPKKKETKKGEKKEGANAAESDEKKPEKEEEKKEEGANAVQSDEKKPEKEEEKKEVVNAAESDEKKPKKEEEKKEVVANAAEKKPKKEEEKKEVANATEKKSKKEEEKKEEGANAAKSGEEKPKKEEGANAVESEEKKPKKEEEKKEEVANAVESDEKKLKKEDEKKEGANAVDTDEKKPEEEEKKVEVDKDVSLWGVPLLPSKGAEGTDVVLLKFLRAKEFKVNDALEMLKKTLIWRKESNIDSILDEDFGSDLASTAYMLGSDLEGHPVYYNIFGAFESEELYQKTFGTEESRFEYLRWRSQLLEKGIQKLNFKPGGVTSLLQINDLKNSPGPYKILNAANQAVAILQDNYPEMVAKNIIINAPYWYYALNALSSPFLTQRAKSKFVVSHPAKAIETLIKYIPIDEIPIQYGGFKRENDFDFSAQDGGAVSELTLKGGQTATIEIPALEVGNTLCWDFTVLGWEVSYKEEFVPTDEGSYTIIVQKQKKIVSQEESIRNTFKNNEAGKVIITLENTSNKKKKVLYRYKTNIKNSI</sequence>
<protein>
    <recommendedName>
        <fullName evidence="15">Patellin-4</fullName>
    </recommendedName>
</protein>
<dbReference type="Proteomes" id="UP001497480">
    <property type="component" value="Unassembled WGS sequence"/>
</dbReference>
<evidence type="ECO:0000256" key="4">
    <source>
        <dbReference type="ARBA" id="ARBA00022448"/>
    </source>
</evidence>
<dbReference type="EMBL" id="CAXHTB010000026">
    <property type="protein sequence ID" value="CAL0334486.1"/>
    <property type="molecule type" value="Genomic_DNA"/>
</dbReference>
<evidence type="ECO:0000256" key="8">
    <source>
        <dbReference type="ARBA" id="ARBA00023136"/>
    </source>
</evidence>
<dbReference type="InterPro" id="IPR036273">
    <property type="entry name" value="CRAL/TRIO_N_dom_sf"/>
</dbReference>
<dbReference type="GO" id="GO:0008289">
    <property type="term" value="F:lipid binding"/>
    <property type="evidence" value="ECO:0007669"/>
    <property type="project" value="UniProtKB-KW"/>
</dbReference>
<dbReference type="PRINTS" id="PR00180">
    <property type="entry name" value="CRETINALDHBP"/>
</dbReference>
<evidence type="ECO:0000256" key="2">
    <source>
        <dbReference type="ARBA" id="ARBA00004496"/>
    </source>
</evidence>
<dbReference type="GO" id="GO:0005737">
    <property type="term" value="C:cytoplasm"/>
    <property type="evidence" value="ECO:0007669"/>
    <property type="project" value="UniProtKB-SubCell"/>
</dbReference>
<dbReference type="Gene3D" id="3.40.525.10">
    <property type="entry name" value="CRAL-TRIO lipid binding domain"/>
    <property type="match status" value="1"/>
</dbReference>
<keyword evidence="5" id="KW-0963">Cytoplasm</keyword>
<keyword evidence="7" id="KW-0446">Lipid-binding</keyword>
<dbReference type="AlphaFoldDB" id="A0AAV1YM77"/>
<dbReference type="Pfam" id="PF25099">
    <property type="entry name" value="GOLD_PATL1_C"/>
    <property type="match status" value="1"/>
</dbReference>
<dbReference type="CDD" id="cd00170">
    <property type="entry name" value="SEC14"/>
    <property type="match status" value="1"/>
</dbReference>
<evidence type="ECO:0000256" key="6">
    <source>
        <dbReference type="ARBA" id="ARBA00022618"/>
    </source>
</evidence>
<dbReference type="InterPro" id="IPR011074">
    <property type="entry name" value="CRAL/TRIO_N_dom"/>
</dbReference>
<feature type="compositionally biased region" description="Basic and acidic residues" evidence="10">
    <location>
        <begin position="102"/>
        <end position="291"/>
    </location>
</feature>
<proteinExistence type="inferred from homology"/>
<dbReference type="SUPFAM" id="SSF46938">
    <property type="entry name" value="CRAL/TRIO N-terminal domain"/>
    <property type="match status" value="1"/>
</dbReference>
<name>A0AAV1YM77_LUPLU</name>
<feature type="domain" description="GOLD" evidence="12">
    <location>
        <begin position="523"/>
        <end position="634"/>
    </location>
</feature>
<evidence type="ECO:0000256" key="1">
    <source>
        <dbReference type="ARBA" id="ARBA00004370"/>
    </source>
</evidence>
<dbReference type="Gene3D" id="2.60.120.680">
    <property type="entry name" value="GOLD domain"/>
    <property type="match status" value="1"/>
</dbReference>
<reference evidence="13 14" key="1">
    <citation type="submission" date="2024-03" db="EMBL/GenBank/DDBJ databases">
        <authorList>
            <person name="Martinez-Hernandez J."/>
        </authorList>
    </citation>
    <scope>NUCLEOTIDE SEQUENCE [LARGE SCALE GENOMIC DNA]</scope>
</reference>
<feature type="region of interest" description="Disordered" evidence="10">
    <location>
        <begin position="95"/>
        <end position="291"/>
    </location>
</feature>
<dbReference type="GO" id="GO:0016020">
    <property type="term" value="C:membrane"/>
    <property type="evidence" value="ECO:0007669"/>
    <property type="project" value="UniProtKB-SubCell"/>
</dbReference>